<protein>
    <submittedName>
        <fullName evidence="1">PqqD family protein</fullName>
    </submittedName>
</protein>
<dbReference type="InterPro" id="IPR008792">
    <property type="entry name" value="PQQD"/>
</dbReference>
<dbReference type="InterPro" id="IPR027417">
    <property type="entry name" value="P-loop_NTPase"/>
</dbReference>
<name>A0A975P5S2_9RHOB</name>
<organism evidence="1 2">
    <name type="scientific">Gemmobacter fulvus</name>
    <dbReference type="NCBI Taxonomy" id="2840474"/>
    <lineage>
        <taxon>Bacteria</taxon>
        <taxon>Pseudomonadati</taxon>
        <taxon>Pseudomonadota</taxon>
        <taxon>Alphaproteobacteria</taxon>
        <taxon>Rhodobacterales</taxon>
        <taxon>Paracoccaceae</taxon>
        <taxon>Gemmobacter</taxon>
    </lineage>
</organism>
<gene>
    <name evidence="1" type="ORF">KM031_12345</name>
</gene>
<dbReference type="RefSeq" id="WP_215504614.1">
    <property type="nucleotide sequence ID" value="NZ_CP076361.1"/>
</dbReference>
<dbReference type="AlphaFoldDB" id="A0A975P5S2"/>
<sequence>MAHPVRRLTMARRLSAPGRGAGLRGAAPVPLRIGFAGLNRQILLPPELLEPLRSCLTGWQITPAPQPNAEVLCRIEPERGGLYRIRSVYFETPMEGLPAASAICALLADVSQAWCEAAPRTLGLHCGAAQIGGRLVVLTGLARSGKSTICARLCAEPGVELFCDDVLPLRSDGQATALGIAPRLRLPLPARVDPGFRRFVADHLGLRDDLYGYLSGARRAPHGQQAPIAALVLLDRRDGQAARLHRMDPAEALHRMLVQTITDLDSGAAAFRTGLRLTQGLPAFRMVYSDLEEAVALLLSAFGGAVALPPGLDIGPEIAAPPPEPAGPPVDPTQVFRRAGRVTLRQHGADAFLWRPGAPMLYRLNPVAAAVWTLLELPASSADLAAALAEYFPDVPGAVLLSDMRHLLGDLAQEGLVARQ</sequence>
<dbReference type="SUPFAM" id="SSF53795">
    <property type="entry name" value="PEP carboxykinase-like"/>
    <property type="match status" value="1"/>
</dbReference>
<proteinExistence type="predicted"/>
<keyword evidence="2" id="KW-1185">Reference proteome</keyword>
<dbReference type="Gene3D" id="3.40.50.300">
    <property type="entry name" value="P-loop containing nucleotide triphosphate hydrolases"/>
    <property type="match status" value="1"/>
</dbReference>
<accession>A0A975P5S2</accession>
<dbReference type="Proteomes" id="UP000679352">
    <property type="component" value="Chromosome"/>
</dbReference>
<reference evidence="1" key="1">
    <citation type="submission" date="2021-06" db="EMBL/GenBank/DDBJ databases">
        <title>Direct submission.</title>
        <authorList>
            <person name="Lee C.-S."/>
            <person name="Jin L."/>
        </authorList>
    </citation>
    <scope>NUCLEOTIDE SEQUENCE</scope>
    <source>
        <strain evidence="1">Con5</strain>
    </source>
</reference>
<dbReference type="EMBL" id="CP076361">
    <property type="protein sequence ID" value="QWK89628.1"/>
    <property type="molecule type" value="Genomic_DNA"/>
</dbReference>
<dbReference type="InterPro" id="IPR041881">
    <property type="entry name" value="PqqD_sf"/>
</dbReference>
<dbReference type="KEGG" id="gfu:KM031_12345"/>
<evidence type="ECO:0000313" key="2">
    <source>
        <dbReference type="Proteomes" id="UP000679352"/>
    </source>
</evidence>
<dbReference type="Pfam" id="PF05402">
    <property type="entry name" value="PqqD"/>
    <property type="match status" value="1"/>
</dbReference>
<dbReference type="Gene3D" id="1.10.10.1150">
    <property type="entry name" value="Coenzyme PQQ synthesis protein D (PqqD)"/>
    <property type="match status" value="1"/>
</dbReference>
<evidence type="ECO:0000313" key="1">
    <source>
        <dbReference type="EMBL" id="QWK89628.1"/>
    </source>
</evidence>